<reference evidence="2" key="1">
    <citation type="journal article" date="2023" name="Front. Plant Sci.">
        <title>Chromosomal-level genome assembly of Melastoma candidum provides insights into trichome evolution.</title>
        <authorList>
            <person name="Zhong Y."/>
            <person name="Wu W."/>
            <person name="Sun C."/>
            <person name="Zou P."/>
            <person name="Liu Y."/>
            <person name="Dai S."/>
            <person name="Zhou R."/>
        </authorList>
    </citation>
    <scope>NUCLEOTIDE SEQUENCE [LARGE SCALE GENOMIC DNA]</scope>
</reference>
<proteinExistence type="predicted"/>
<evidence type="ECO:0000313" key="2">
    <source>
        <dbReference type="Proteomes" id="UP001057402"/>
    </source>
</evidence>
<accession>A0ACB9QPS4</accession>
<keyword evidence="2" id="KW-1185">Reference proteome</keyword>
<name>A0ACB9QPS4_9MYRT</name>
<dbReference type="Proteomes" id="UP001057402">
    <property type="component" value="Chromosome 6"/>
</dbReference>
<gene>
    <name evidence="1" type="ORF">MLD38_023061</name>
</gene>
<dbReference type="EMBL" id="CM042885">
    <property type="protein sequence ID" value="KAI4367310.1"/>
    <property type="molecule type" value="Genomic_DNA"/>
</dbReference>
<sequence>MPVPSSKSSSSSSSSRRRLTGLEPLDTSSVPIPDHFRCPISLELMLDPVTISTGHTYDRSSIESWVATGNTTCPVTRSPLADFSLIPNHTLRRLIQDWCVSHPSLGVPRIPTPKQPADPSLLRSLLSRCSPSPSPSPPPSLLRRLLSLSLDSDANRSLLCSLGAPRVFLALLFPGSPSSGGSPPLLPQPDLVPLLLALLALFPIDEPDCVAIATEPYKVGFLVRLLFDDSAEVRIDSAEVIEAVVAGLRSPELRAAVACAEGALEGVVNLLRWDGAADPRAAKVGIKALFALCLAKQARQRAVAAGAAEAVIDRMAAWEGAAVDKCDIERAVATTELLCRVPQGRAAVARHRRGVGALVGGMTRVSERVTEYAAGALLSLCSGEEACRREAVRAGVLPQLLVLVQSDCTERAKRKAQMLLKLLRDAWPSADSVGNSDDLGCSEIGLQF</sequence>
<comment type="caution">
    <text evidence="1">The sequence shown here is derived from an EMBL/GenBank/DDBJ whole genome shotgun (WGS) entry which is preliminary data.</text>
</comment>
<organism evidence="1 2">
    <name type="scientific">Melastoma candidum</name>
    <dbReference type="NCBI Taxonomy" id="119954"/>
    <lineage>
        <taxon>Eukaryota</taxon>
        <taxon>Viridiplantae</taxon>
        <taxon>Streptophyta</taxon>
        <taxon>Embryophyta</taxon>
        <taxon>Tracheophyta</taxon>
        <taxon>Spermatophyta</taxon>
        <taxon>Magnoliopsida</taxon>
        <taxon>eudicotyledons</taxon>
        <taxon>Gunneridae</taxon>
        <taxon>Pentapetalae</taxon>
        <taxon>rosids</taxon>
        <taxon>malvids</taxon>
        <taxon>Myrtales</taxon>
        <taxon>Melastomataceae</taxon>
        <taxon>Melastomatoideae</taxon>
        <taxon>Melastomateae</taxon>
        <taxon>Melastoma</taxon>
    </lineage>
</organism>
<protein>
    <submittedName>
        <fullName evidence="1">Uncharacterized protein</fullName>
    </submittedName>
</protein>
<evidence type="ECO:0000313" key="1">
    <source>
        <dbReference type="EMBL" id="KAI4367310.1"/>
    </source>
</evidence>